<evidence type="ECO:0000256" key="1">
    <source>
        <dbReference type="ARBA" id="ARBA00023098"/>
    </source>
</evidence>
<feature type="short sequence motif" description="GXSXG" evidence="2">
    <location>
        <begin position="39"/>
        <end position="43"/>
    </location>
</feature>
<feature type="active site" description="Proton acceptor" evidence="2">
    <location>
        <position position="154"/>
    </location>
</feature>
<name>A0A7L4I8K6_SCOUM</name>
<evidence type="ECO:0000256" key="2">
    <source>
        <dbReference type="PROSITE-ProRule" id="PRU01161"/>
    </source>
</evidence>
<dbReference type="InterPro" id="IPR033562">
    <property type="entry name" value="PLPL"/>
</dbReference>
<comment type="caution">
    <text evidence="4">The sequence shown here is derived from an EMBL/GenBank/DDBJ whole genome shotgun (WGS) entry which is preliminary data.</text>
</comment>
<feature type="active site" description="Nucleophile" evidence="2">
    <location>
        <position position="41"/>
    </location>
</feature>
<dbReference type="Gene3D" id="3.40.1090.10">
    <property type="entry name" value="Cytosolic phospholipase A2 catalytic domain"/>
    <property type="match status" value="1"/>
</dbReference>
<protein>
    <submittedName>
        <fullName evidence="4">PLPL1 protein</fullName>
    </submittedName>
</protein>
<dbReference type="GO" id="GO:0004806">
    <property type="term" value="F:triacylglycerol lipase activity"/>
    <property type="evidence" value="ECO:0007669"/>
    <property type="project" value="TreeGrafter"/>
</dbReference>
<dbReference type="OrthoDB" id="9086117at2759"/>
<dbReference type="AlphaFoldDB" id="A0A7L4I8K6"/>
<evidence type="ECO:0000313" key="5">
    <source>
        <dbReference type="Proteomes" id="UP000539032"/>
    </source>
</evidence>
<keyword evidence="5" id="KW-1185">Reference proteome</keyword>
<dbReference type="Proteomes" id="UP000539032">
    <property type="component" value="Unassembled WGS sequence"/>
</dbReference>
<organism evidence="4 5">
    <name type="scientific">Scopus umbretta</name>
    <name type="common">Hammerkop</name>
    <dbReference type="NCBI Taxonomy" id="33581"/>
    <lineage>
        <taxon>Eukaryota</taxon>
        <taxon>Metazoa</taxon>
        <taxon>Chordata</taxon>
        <taxon>Craniata</taxon>
        <taxon>Vertebrata</taxon>
        <taxon>Euteleostomi</taxon>
        <taxon>Archelosauria</taxon>
        <taxon>Archosauria</taxon>
        <taxon>Dinosauria</taxon>
        <taxon>Saurischia</taxon>
        <taxon>Theropoda</taxon>
        <taxon>Coelurosauria</taxon>
        <taxon>Aves</taxon>
        <taxon>Neognathae</taxon>
        <taxon>Neoaves</taxon>
        <taxon>Aequornithes</taxon>
        <taxon>Pelecaniformes</taxon>
        <taxon>Scopidae</taxon>
        <taxon>Scopus</taxon>
    </lineage>
</organism>
<keyword evidence="2" id="KW-0378">Hydrolase</keyword>
<dbReference type="GO" id="GO:0005737">
    <property type="term" value="C:cytoplasm"/>
    <property type="evidence" value="ECO:0007669"/>
    <property type="project" value="TreeGrafter"/>
</dbReference>
<evidence type="ECO:0000259" key="3">
    <source>
        <dbReference type="PROSITE" id="PS51635"/>
    </source>
</evidence>
<dbReference type="PANTHER" id="PTHR12406">
    <property type="entry name" value="CALCIUM-INDEPENDENT PHOSPHOLIPASE A2 IPLA2 -RELATED"/>
    <property type="match status" value="1"/>
</dbReference>
<keyword evidence="2" id="KW-0442">Lipid degradation</keyword>
<comment type="caution">
    <text evidence="2">Lacks conserved residue(s) required for the propagation of feature annotation.</text>
</comment>
<dbReference type="Pfam" id="PF01734">
    <property type="entry name" value="Patatin"/>
    <property type="match status" value="1"/>
</dbReference>
<feature type="domain" description="PNPLA" evidence="3">
    <location>
        <begin position="4"/>
        <end position="170"/>
    </location>
</feature>
<dbReference type="GO" id="GO:0016020">
    <property type="term" value="C:membrane"/>
    <property type="evidence" value="ECO:0007669"/>
    <property type="project" value="TreeGrafter"/>
</dbReference>
<keyword evidence="1 2" id="KW-0443">Lipid metabolism</keyword>
<evidence type="ECO:0000313" key="4">
    <source>
        <dbReference type="EMBL" id="NXX61311.1"/>
    </source>
</evidence>
<dbReference type="InterPro" id="IPR016035">
    <property type="entry name" value="Acyl_Trfase/lysoPLipase"/>
</dbReference>
<gene>
    <name evidence="4" type="primary">Pnpla1_1</name>
    <name evidence="4" type="ORF">SCOUMB_R08221</name>
</gene>
<accession>A0A7L4I8K6</accession>
<feature type="non-terminal residue" evidence="4">
    <location>
        <position position="214"/>
    </location>
</feature>
<dbReference type="InterPro" id="IPR002641">
    <property type="entry name" value="PNPLA_dom"/>
</dbReference>
<dbReference type="GO" id="GO:0005811">
    <property type="term" value="C:lipid droplet"/>
    <property type="evidence" value="ECO:0007669"/>
    <property type="project" value="TreeGrafter"/>
</dbReference>
<dbReference type="SUPFAM" id="SSF52151">
    <property type="entry name" value="FabD/lysophospholipase-like"/>
    <property type="match status" value="1"/>
</dbReference>
<dbReference type="PANTHER" id="PTHR12406:SF23">
    <property type="entry name" value="OMEGA-HYDROXYCERAMIDE TRANSACYLASE"/>
    <property type="match status" value="1"/>
</dbReference>
<dbReference type="EMBL" id="VZTL01063140">
    <property type="protein sequence ID" value="NXX61311.1"/>
    <property type="molecule type" value="Genomic_DNA"/>
</dbReference>
<dbReference type="GO" id="GO:0055088">
    <property type="term" value="P:lipid homeostasis"/>
    <property type="evidence" value="ECO:0007669"/>
    <property type="project" value="TreeGrafter"/>
</dbReference>
<dbReference type="PROSITE" id="PS51635">
    <property type="entry name" value="PNPLA"/>
    <property type="match status" value="1"/>
</dbReference>
<feature type="non-terminal residue" evidence="4">
    <location>
        <position position="1"/>
    </location>
</feature>
<proteinExistence type="predicted"/>
<reference evidence="4 5" key="1">
    <citation type="submission" date="2020-02" db="EMBL/GenBank/DDBJ databases">
        <title>Bird 10,000 Genomes (B10K) Project - Family phase.</title>
        <authorList>
            <person name="Zhang G."/>
        </authorList>
    </citation>
    <scope>NUCLEOTIDE SEQUENCE [LARGE SCALE GENOMIC DNA]</scope>
    <source>
        <strain evidence="4">B10K-DU-002-70</strain>
        <tissue evidence="4">Muscle</tissue>
    </source>
</reference>
<sequence>PFSILFRGCSSLVVYEVGVLVALQQLSPDILKSASRIYGLSSGSVVAAFALCEMDPGKGYVLPFVLCLKRLNVWKFRICNIIKDALNKHLPVNAHQRVSGKLHVILTRLRDCRSVVVSEFASKEDLIQALICSCFIPLWFGFSIPVYHGVRYIDGELGTCWANFVSQTTITISGFAGEYDICPRDGPAAFFTFQISNCTLQISKRNVFRLKHIL</sequence>
<dbReference type="GO" id="GO:0019433">
    <property type="term" value="P:triglyceride catabolic process"/>
    <property type="evidence" value="ECO:0007669"/>
    <property type="project" value="TreeGrafter"/>
</dbReference>